<feature type="compositionally biased region" description="Basic and acidic residues" evidence="9">
    <location>
        <begin position="30"/>
        <end position="42"/>
    </location>
</feature>
<feature type="domain" description="Exonuclease" evidence="10">
    <location>
        <begin position="210"/>
        <end position="375"/>
    </location>
</feature>
<dbReference type="InterPro" id="IPR037431">
    <property type="entry name" value="REX4_DEDDh_dom"/>
</dbReference>
<organism evidence="11 12">
    <name type="scientific">Plutella xylostella</name>
    <name type="common">Diamondback moth</name>
    <name type="synonym">Plutella maculipennis</name>
    <dbReference type="NCBI Taxonomy" id="51655"/>
    <lineage>
        <taxon>Eukaryota</taxon>
        <taxon>Metazoa</taxon>
        <taxon>Ecdysozoa</taxon>
        <taxon>Arthropoda</taxon>
        <taxon>Hexapoda</taxon>
        <taxon>Insecta</taxon>
        <taxon>Pterygota</taxon>
        <taxon>Neoptera</taxon>
        <taxon>Endopterygota</taxon>
        <taxon>Lepidoptera</taxon>
        <taxon>Glossata</taxon>
        <taxon>Ditrysia</taxon>
        <taxon>Yponomeutoidea</taxon>
        <taxon>Plutellidae</taxon>
        <taxon>Plutella</taxon>
    </lineage>
</organism>
<dbReference type="InterPro" id="IPR013520">
    <property type="entry name" value="Ribonucl_H"/>
</dbReference>
<dbReference type="GO" id="GO:0003676">
    <property type="term" value="F:nucleic acid binding"/>
    <property type="evidence" value="ECO:0007669"/>
    <property type="project" value="InterPro"/>
</dbReference>
<dbReference type="InterPro" id="IPR012337">
    <property type="entry name" value="RNaseH-like_sf"/>
</dbReference>
<keyword evidence="4" id="KW-0540">Nuclease</keyword>
<evidence type="ECO:0000256" key="8">
    <source>
        <dbReference type="SAM" id="Coils"/>
    </source>
</evidence>
<keyword evidence="5" id="KW-0378">Hydrolase</keyword>
<dbReference type="GO" id="GO:0008408">
    <property type="term" value="F:3'-5' exonuclease activity"/>
    <property type="evidence" value="ECO:0007669"/>
    <property type="project" value="InterPro"/>
</dbReference>
<dbReference type="Gene3D" id="3.30.420.10">
    <property type="entry name" value="Ribonuclease H-like superfamily/Ribonuclease H"/>
    <property type="match status" value="1"/>
</dbReference>
<reference evidence="11" key="1">
    <citation type="submission" date="2020-11" db="EMBL/GenBank/DDBJ databases">
        <authorList>
            <person name="Whiteford S."/>
        </authorList>
    </citation>
    <scope>NUCLEOTIDE SEQUENCE</scope>
</reference>
<evidence type="ECO:0000256" key="6">
    <source>
        <dbReference type="ARBA" id="ARBA00022839"/>
    </source>
</evidence>
<dbReference type="InterPro" id="IPR047021">
    <property type="entry name" value="REXO1/3/4-like"/>
</dbReference>
<dbReference type="AlphaFoldDB" id="A0A8S4EVY4"/>
<evidence type="ECO:0000256" key="3">
    <source>
        <dbReference type="ARBA" id="ARBA00016937"/>
    </source>
</evidence>
<keyword evidence="7" id="KW-0539">Nucleus</keyword>
<dbReference type="InterPro" id="IPR036397">
    <property type="entry name" value="RNaseH_sf"/>
</dbReference>
<evidence type="ECO:0000256" key="7">
    <source>
        <dbReference type="ARBA" id="ARBA00023242"/>
    </source>
</evidence>
<feature type="compositionally biased region" description="Polar residues" evidence="9">
    <location>
        <begin position="453"/>
        <end position="469"/>
    </location>
</feature>
<evidence type="ECO:0000256" key="9">
    <source>
        <dbReference type="SAM" id="MobiDB-lite"/>
    </source>
</evidence>
<dbReference type="Proteomes" id="UP000653454">
    <property type="component" value="Unassembled WGS sequence"/>
</dbReference>
<evidence type="ECO:0000256" key="5">
    <source>
        <dbReference type="ARBA" id="ARBA00022801"/>
    </source>
</evidence>
<keyword evidence="6" id="KW-0269">Exonuclease</keyword>
<dbReference type="GO" id="GO:0006364">
    <property type="term" value="P:rRNA processing"/>
    <property type="evidence" value="ECO:0007669"/>
    <property type="project" value="InterPro"/>
</dbReference>
<evidence type="ECO:0000313" key="12">
    <source>
        <dbReference type="Proteomes" id="UP000653454"/>
    </source>
</evidence>
<feature type="region of interest" description="Disordered" evidence="9">
    <location>
        <begin position="1"/>
        <end position="69"/>
    </location>
</feature>
<dbReference type="Pfam" id="PF00929">
    <property type="entry name" value="RNase_T"/>
    <property type="match status" value="1"/>
</dbReference>
<evidence type="ECO:0000259" key="10">
    <source>
        <dbReference type="SMART" id="SM00479"/>
    </source>
</evidence>
<feature type="region of interest" description="Disordered" evidence="9">
    <location>
        <begin position="450"/>
        <end position="469"/>
    </location>
</feature>
<dbReference type="SUPFAM" id="SSF53098">
    <property type="entry name" value="Ribonuclease H-like"/>
    <property type="match status" value="1"/>
</dbReference>
<feature type="coiled-coil region" evidence="8">
    <location>
        <begin position="552"/>
        <end position="579"/>
    </location>
</feature>
<protein>
    <recommendedName>
        <fullName evidence="3">RNA exonuclease 4</fullName>
    </recommendedName>
</protein>
<dbReference type="GO" id="GO:0005634">
    <property type="term" value="C:nucleus"/>
    <property type="evidence" value="ECO:0007669"/>
    <property type="project" value="UniProtKB-SubCell"/>
</dbReference>
<dbReference type="EMBL" id="CAJHNJ030000023">
    <property type="protein sequence ID" value="CAG9120271.1"/>
    <property type="molecule type" value="Genomic_DNA"/>
</dbReference>
<comment type="similarity">
    <text evidence="2">Belongs to the REXO4 family.</text>
</comment>
<feature type="compositionally biased region" description="Basic and acidic residues" evidence="9">
    <location>
        <begin position="142"/>
        <end position="151"/>
    </location>
</feature>
<dbReference type="SMART" id="SM00479">
    <property type="entry name" value="EXOIII"/>
    <property type="match status" value="1"/>
</dbReference>
<evidence type="ECO:0000256" key="1">
    <source>
        <dbReference type="ARBA" id="ARBA00004123"/>
    </source>
</evidence>
<name>A0A8S4EVY4_PLUXY</name>
<feature type="compositionally biased region" description="Basic and acidic residues" evidence="9">
    <location>
        <begin position="432"/>
        <end position="442"/>
    </location>
</feature>
<keyword evidence="8" id="KW-0175">Coiled coil</keyword>
<accession>A0A8S4EVY4</accession>
<keyword evidence="12" id="KW-1185">Reference proteome</keyword>
<comment type="caution">
    <text evidence="11">The sequence shown here is derived from an EMBL/GenBank/DDBJ whole genome shotgun (WGS) entry which is preliminary data.</text>
</comment>
<dbReference type="PANTHER" id="PTHR12801">
    <property type="entry name" value="RNA EXONUCLEASE REXO1 / RECO3 FAMILY MEMBER-RELATED"/>
    <property type="match status" value="1"/>
</dbReference>
<proteinExistence type="inferred from homology"/>
<evidence type="ECO:0000256" key="4">
    <source>
        <dbReference type="ARBA" id="ARBA00022722"/>
    </source>
</evidence>
<comment type="subcellular location">
    <subcellularLocation>
        <location evidence="1">Nucleus</location>
    </subcellularLocation>
</comment>
<dbReference type="CDD" id="cd06144">
    <property type="entry name" value="REX4_like"/>
    <property type="match status" value="1"/>
</dbReference>
<dbReference type="PANTHER" id="PTHR12801:SF158">
    <property type="entry name" value="RNA EXONUCLEASE 4"/>
    <property type="match status" value="1"/>
</dbReference>
<feature type="region of interest" description="Disordered" evidence="9">
    <location>
        <begin position="115"/>
        <end position="156"/>
    </location>
</feature>
<evidence type="ECO:0000313" key="11">
    <source>
        <dbReference type="EMBL" id="CAG9120271.1"/>
    </source>
</evidence>
<gene>
    <name evidence="11" type="ORF">PLXY2_LOCUS7093</name>
</gene>
<feature type="region of interest" description="Disordered" evidence="9">
    <location>
        <begin position="415"/>
        <end position="442"/>
    </location>
</feature>
<feature type="compositionally biased region" description="Polar residues" evidence="9">
    <location>
        <begin position="15"/>
        <end position="25"/>
    </location>
</feature>
<sequence>MENRLPGSGGDSRNRANSRNTQRGNRATKITREVDPNLENRAETVGPTAPNRRSFYYYNSNSNGHYRYQPKHRNNAVQRRPVDQNLAPIQHPKVALQPTQGGTRPVSDEVINIVANPSVPQKQAAPKKDKDKTRAQRKKAKREMTKEERESKKQRKIRQFNEFSQKYSHIPEEQRPYFILPNGIVLAEPPILYTTDRSAIETKPDISQLRFVALDCETVSGYVEPPKNQSANIVGRVSIVDENLECIYDKFIKARTKIWTYNTRVSGIREEDMLNGEDFFTVQKEVAAILNGKMVVGHSLNNDFNVLFLRHPHVLKRDTAVYLPLRRYNNGKTPSLKTLAKNLLNLEIQTGEHDSTVDAITSMQLYQVLAEEWEASLENQKDINSKSKILKSDSVWLNKSSYSRAECAYYKHLAEKQQEGSTDENEPTNNEKTPEVAKETKPKLSYRQRNKMNGKNTKPMTSTVNNGNHSNESYVNGITNEGNNGFIDKNGCNGNDTKGVKISKVMIPVVSTEDLTYAEVLLANDLDNANHYLNSTLKHMESIQTGYKLNKKTDLEKSIATLNNNLSELTNKMKNLGLNV</sequence>
<evidence type="ECO:0000256" key="2">
    <source>
        <dbReference type="ARBA" id="ARBA00010489"/>
    </source>
</evidence>